<evidence type="ECO:0000313" key="2">
    <source>
        <dbReference type="Proteomes" id="UP000824193"/>
    </source>
</evidence>
<dbReference type="Proteomes" id="UP000824193">
    <property type="component" value="Unassembled WGS sequence"/>
</dbReference>
<accession>A0A9D1V462</accession>
<reference evidence="1" key="2">
    <citation type="submission" date="2021-04" db="EMBL/GenBank/DDBJ databases">
        <authorList>
            <person name="Gilroy R."/>
        </authorList>
    </citation>
    <scope>NUCLEOTIDE SEQUENCE</scope>
    <source>
        <strain evidence="1">2239</strain>
    </source>
</reference>
<dbReference type="PANTHER" id="PTHR12993">
    <property type="entry name" value="N-ACETYLGLUCOSAMINYL-PHOSPHATIDYLINOSITOL DE-N-ACETYLASE-RELATED"/>
    <property type="match status" value="1"/>
</dbReference>
<gene>
    <name evidence="1" type="ORF">H9865_06705</name>
</gene>
<dbReference type="GO" id="GO:0016811">
    <property type="term" value="F:hydrolase activity, acting on carbon-nitrogen (but not peptide) bonds, in linear amides"/>
    <property type="evidence" value="ECO:0007669"/>
    <property type="project" value="TreeGrafter"/>
</dbReference>
<comment type="caution">
    <text evidence="1">The sequence shown here is derived from an EMBL/GenBank/DDBJ whole genome shotgun (WGS) entry which is preliminary data.</text>
</comment>
<dbReference type="Pfam" id="PF02585">
    <property type="entry name" value="PIG-L"/>
    <property type="match status" value="1"/>
</dbReference>
<reference evidence="1" key="1">
    <citation type="journal article" date="2021" name="PeerJ">
        <title>Extensive microbial diversity within the chicken gut microbiome revealed by metagenomics and culture.</title>
        <authorList>
            <person name="Gilroy R."/>
            <person name="Ravi A."/>
            <person name="Getino M."/>
            <person name="Pursley I."/>
            <person name="Horton D.L."/>
            <person name="Alikhan N.F."/>
            <person name="Baker D."/>
            <person name="Gharbi K."/>
            <person name="Hall N."/>
            <person name="Watson M."/>
            <person name="Adriaenssens E.M."/>
            <person name="Foster-Nyarko E."/>
            <person name="Jarju S."/>
            <person name="Secka A."/>
            <person name="Antonio M."/>
            <person name="Oren A."/>
            <person name="Chaudhuri R.R."/>
            <person name="La Ragione R."/>
            <person name="Hildebrand F."/>
            <person name="Pallen M.J."/>
        </authorList>
    </citation>
    <scope>NUCLEOTIDE SEQUENCE</scope>
    <source>
        <strain evidence="1">2239</strain>
    </source>
</reference>
<proteinExistence type="predicted"/>
<dbReference type="EMBL" id="DXFW01000020">
    <property type="protein sequence ID" value="HIX05775.1"/>
    <property type="molecule type" value="Genomic_DNA"/>
</dbReference>
<evidence type="ECO:0000313" key="1">
    <source>
        <dbReference type="EMBL" id="HIX05775.1"/>
    </source>
</evidence>
<sequence length="248" mass="26827">MDVSAFFAPPEILGAKRALCIQPHADDNEIGMGGIIAALAARGCEIHYLTVTNGDLGAQAGPYDPEQLAKTRRAEAEAAGRALGATVFHWFDEPDGSLEHIPALAGKIAELIRTVQPDVIFCPDPWALYEAHQDHIVTGKAAAQAFLSSPLAQYPRGTQATPWQPSAIGFYFTQNPNTVVDVTDTFETKFAAMALHRSQLNDQLLGLYRIYFTMQGQKLAEGRSFALGEGLKVLSPLHVHCFVEAPGI</sequence>
<dbReference type="SUPFAM" id="SSF102588">
    <property type="entry name" value="LmbE-like"/>
    <property type="match status" value="1"/>
</dbReference>
<dbReference type="InterPro" id="IPR024078">
    <property type="entry name" value="LmbE-like_dom_sf"/>
</dbReference>
<dbReference type="Gene3D" id="3.40.50.10320">
    <property type="entry name" value="LmbE-like"/>
    <property type="match status" value="1"/>
</dbReference>
<dbReference type="PANTHER" id="PTHR12993:SF11">
    <property type="entry name" value="N-ACETYLGLUCOSAMINYL-PHOSPHATIDYLINOSITOL DE-N-ACETYLASE"/>
    <property type="match status" value="1"/>
</dbReference>
<organism evidence="1 2">
    <name type="scientific">Candidatus Allofournierella pullicola</name>
    <dbReference type="NCBI Taxonomy" id="2838596"/>
    <lineage>
        <taxon>Bacteria</taxon>
        <taxon>Bacillati</taxon>
        <taxon>Bacillota</taxon>
        <taxon>Clostridia</taxon>
        <taxon>Eubacteriales</taxon>
        <taxon>Oscillospiraceae</taxon>
        <taxon>Allofournierella</taxon>
    </lineage>
</organism>
<dbReference type="InterPro" id="IPR003737">
    <property type="entry name" value="GlcNAc_PI_deacetylase-related"/>
</dbReference>
<protein>
    <submittedName>
        <fullName evidence="1">PIG-L family deacetylase</fullName>
    </submittedName>
</protein>
<dbReference type="AlphaFoldDB" id="A0A9D1V462"/>
<name>A0A9D1V462_9FIRM</name>